<sequence length="82" mass="9078">MTYALEWDEQALAAASRFLDDAGGLRSVLDTLDLFADDPWSADATRVGSDSRLRIRIGRYRVMVEIDDAAKAVRVLHVGRLG</sequence>
<dbReference type="EMBL" id="BAABHS010000003">
    <property type="protein sequence ID" value="GAA4951956.1"/>
    <property type="molecule type" value="Genomic_DNA"/>
</dbReference>
<keyword evidence="2" id="KW-1185">Reference proteome</keyword>
<dbReference type="Gene3D" id="3.30.2310.20">
    <property type="entry name" value="RelE-like"/>
    <property type="match status" value="1"/>
</dbReference>
<name>A0ABP9H0F2_9ACTN</name>
<dbReference type="RefSeq" id="WP_345674143.1">
    <property type="nucleotide sequence ID" value="NZ_BAABHS010000003.1"/>
</dbReference>
<dbReference type="SUPFAM" id="SSF143011">
    <property type="entry name" value="RelE-like"/>
    <property type="match status" value="1"/>
</dbReference>
<organism evidence="1 2">
    <name type="scientific">Yinghuangia aomiensis</name>
    <dbReference type="NCBI Taxonomy" id="676205"/>
    <lineage>
        <taxon>Bacteria</taxon>
        <taxon>Bacillati</taxon>
        <taxon>Actinomycetota</taxon>
        <taxon>Actinomycetes</taxon>
        <taxon>Kitasatosporales</taxon>
        <taxon>Streptomycetaceae</taxon>
        <taxon>Yinghuangia</taxon>
    </lineage>
</organism>
<dbReference type="InterPro" id="IPR035093">
    <property type="entry name" value="RelE/ParE_toxin_dom_sf"/>
</dbReference>
<evidence type="ECO:0000313" key="2">
    <source>
        <dbReference type="Proteomes" id="UP001500466"/>
    </source>
</evidence>
<evidence type="ECO:0000313" key="1">
    <source>
        <dbReference type="EMBL" id="GAA4951956.1"/>
    </source>
</evidence>
<evidence type="ECO:0008006" key="3">
    <source>
        <dbReference type="Google" id="ProtNLM"/>
    </source>
</evidence>
<reference evidence="2" key="1">
    <citation type="journal article" date="2019" name="Int. J. Syst. Evol. Microbiol.">
        <title>The Global Catalogue of Microorganisms (GCM) 10K type strain sequencing project: providing services to taxonomists for standard genome sequencing and annotation.</title>
        <authorList>
            <consortium name="The Broad Institute Genomics Platform"/>
            <consortium name="The Broad Institute Genome Sequencing Center for Infectious Disease"/>
            <person name="Wu L."/>
            <person name="Ma J."/>
        </authorList>
    </citation>
    <scope>NUCLEOTIDE SEQUENCE [LARGE SCALE GENOMIC DNA]</scope>
    <source>
        <strain evidence="2">JCM 17986</strain>
    </source>
</reference>
<accession>A0ABP9H0F2</accession>
<proteinExistence type="predicted"/>
<protein>
    <recommendedName>
        <fullName evidence="3">mRNA interferase RelE/StbE</fullName>
    </recommendedName>
</protein>
<comment type="caution">
    <text evidence="1">The sequence shown here is derived from an EMBL/GenBank/DDBJ whole genome shotgun (WGS) entry which is preliminary data.</text>
</comment>
<gene>
    <name evidence="1" type="ORF">GCM10023205_11260</name>
</gene>
<dbReference type="Proteomes" id="UP001500466">
    <property type="component" value="Unassembled WGS sequence"/>
</dbReference>